<keyword evidence="2" id="KW-1277">Toxin-antitoxin system</keyword>
<evidence type="ECO:0000256" key="1">
    <source>
        <dbReference type="ARBA" id="ARBA00001946"/>
    </source>
</evidence>
<sequence length="176" mass="19146">MAPHETASSPQELGRFLRQARLARGMSQSQIAAELGTSQAYVSELETGKDSLALTRVFDLLRITGVRLRVELPDSSTHSQISLLVDKGALAELCDRYGVAELAVFGSVASGTARPDSDIDVLYTLKEGVRLGWAINDFSDELENLLGRPVDLVGKKALHPRLRSRVLNQAQVIYAA</sequence>
<evidence type="ECO:0000256" key="2">
    <source>
        <dbReference type="ARBA" id="ARBA00022649"/>
    </source>
</evidence>
<proteinExistence type="inferred from homology"/>
<dbReference type="SUPFAM" id="SSF81301">
    <property type="entry name" value="Nucleotidyltransferase"/>
    <property type="match status" value="1"/>
</dbReference>
<evidence type="ECO:0000259" key="10">
    <source>
        <dbReference type="PROSITE" id="PS50943"/>
    </source>
</evidence>
<keyword evidence="3" id="KW-0808">Transferase</keyword>
<dbReference type="Pfam" id="PF01381">
    <property type="entry name" value="HTH_3"/>
    <property type="match status" value="1"/>
</dbReference>
<protein>
    <submittedName>
        <fullName evidence="11">Unannotated protein</fullName>
    </submittedName>
</protein>
<evidence type="ECO:0000313" key="12">
    <source>
        <dbReference type="EMBL" id="CAB5037716.1"/>
    </source>
</evidence>
<dbReference type="GO" id="GO:0003677">
    <property type="term" value="F:DNA binding"/>
    <property type="evidence" value="ECO:0007669"/>
    <property type="project" value="InterPro"/>
</dbReference>
<dbReference type="CDD" id="cd00093">
    <property type="entry name" value="HTH_XRE"/>
    <property type="match status" value="1"/>
</dbReference>
<dbReference type="SUPFAM" id="SSF47413">
    <property type="entry name" value="lambda repressor-like DNA-binding domains"/>
    <property type="match status" value="1"/>
</dbReference>
<evidence type="ECO:0000256" key="7">
    <source>
        <dbReference type="ARBA" id="ARBA00022840"/>
    </source>
</evidence>
<dbReference type="InterPro" id="IPR052038">
    <property type="entry name" value="Type-VII_TA_antitoxin"/>
</dbReference>
<reference evidence="11" key="1">
    <citation type="submission" date="2020-05" db="EMBL/GenBank/DDBJ databases">
        <authorList>
            <person name="Chiriac C."/>
            <person name="Salcher M."/>
            <person name="Ghai R."/>
            <person name="Kavagutti S V."/>
        </authorList>
    </citation>
    <scope>NUCLEOTIDE SEQUENCE</scope>
</reference>
<dbReference type="InterPro" id="IPR010982">
    <property type="entry name" value="Lambda_DNA-bd_dom_sf"/>
</dbReference>
<keyword evidence="6" id="KW-0547">Nucleotide-binding</keyword>
<dbReference type="GO" id="GO:0046872">
    <property type="term" value="F:metal ion binding"/>
    <property type="evidence" value="ECO:0007669"/>
    <property type="project" value="UniProtKB-KW"/>
</dbReference>
<dbReference type="PROSITE" id="PS50943">
    <property type="entry name" value="HTH_CROC1"/>
    <property type="match status" value="1"/>
</dbReference>
<dbReference type="InterPro" id="IPR001387">
    <property type="entry name" value="Cro/C1-type_HTH"/>
</dbReference>
<keyword evidence="5" id="KW-0479">Metal-binding</keyword>
<feature type="domain" description="HTH cro/C1-type" evidence="10">
    <location>
        <begin position="17"/>
        <end position="72"/>
    </location>
</feature>
<evidence type="ECO:0000313" key="11">
    <source>
        <dbReference type="EMBL" id="CAB4904242.1"/>
    </source>
</evidence>
<evidence type="ECO:0000256" key="8">
    <source>
        <dbReference type="ARBA" id="ARBA00022842"/>
    </source>
</evidence>
<comment type="cofactor">
    <cofactor evidence="1">
        <name>Mg(2+)</name>
        <dbReference type="ChEBI" id="CHEBI:18420"/>
    </cofactor>
</comment>
<accession>A0A6J7G760</accession>
<comment type="similarity">
    <text evidence="9">Belongs to the MntA antitoxin family.</text>
</comment>
<dbReference type="PANTHER" id="PTHR33571:SF12">
    <property type="entry name" value="BSL3053 PROTEIN"/>
    <property type="match status" value="1"/>
</dbReference>
<dbReference type="PANTHER" id="PTHR33571">
    <property type="entry name" value="SSL8005 PROTEIN"/>
    <property type="match status" value="1"/>
</dbReference>
<dbReference type="EMBL" id="CAFBMC010000064">
    <property type="protein sequence ID" value="CAB4904242.1"/>
    <property type="molecule type" value="Genomic_DNA"/>
</dbReference>
<evidence type="ECO:0000256" key="3">
    <source>
        <dbReference type="ARBA" id="ARBA00022679"/>
    </source>
</evidence>
<keyword evidence="7" id="KW-0067">ATP-binding</keyword>
<organism evidence="11">
    <name type="scientific">freshwater metagenome</name>
    <dbReference type="NCBI Taxonomy" id="449393"/>
    <lineage>
        <taxon>unclassified sequences</taxon>
        <taxon>metagenomes</taxon>
        <taxon>ecological metagenomes</taxon>
    </lineage>
</organism>
<dbReference type="GO" id="GO:0005524">
    <property type="term" value="F:ATP binding"/>
    <property type="evidence" value="ECO:0007669"/>
    <property type="project" value="UniProtKB-KW"/>
</dbReference>
<dbReference type="AlphaFoldDB" id="A0A6J7G760"/>
<evidence type="ECO:0000256" key="4">
    <source>
        <dbReference type="ARBA" id="ARBA00022695"/>
    </source>
</evidence>
<dbReference type="Pfam" id="PF01909">
    <property type="entry name" value="NTP_transf_2"/>
    <property type="match status" value="1"/>
</dbReference>
<gene>
    <name evidence="11" type="ORF">UFOPK3495_01152</name>
    <name evidence="12" type="ORF">UFOPK4237_00689</name>
</gene>
<dbReference type="SMART" id="SM00530">
    <property type="entry name" value="HTH_XRE"/>
    <property type="match status" value="1"/>
</dbReference>
<keyword evidence="4" id="KW-0548">Nucleotidyltransferase</keyword>
<dbReference type="EMBL" id="CAFBPZ010000035">
    <property type="protein sequence ID" value="CAB5037716.1"/>
    <property type="molecule type" value="Genomic_DNA"/>
</dbReference>
<evidence type="ECO:0000256" key="5">
    <source>
        <dbReference type="ARBA" id="ARBA00022723"/>
    </source>
</evidence>
<evidence type="ECO:0000256" key="6">
    <source>
        <dbReference type="ARBA" id="ARBA00022741"/>
    </source>
</evidence>
<keyword evidence="8" id="KW-0460">Magnesium</keyword>
<dbReference type="CDD" id="cd05403">
    <property type="entry name" value="NT_KNTase_like"/>
    <property type="match status" value="1"/>
</dbReference>
<name>A0A6J7G760_9ZZZZ</name>
<evidence type="ECO:0000256" key="9">
    <source>
        <dbReference type="ARBA" id="ARBA00038276"/>
    </source>
</evidence>
<dbReference type="InterPro" id="IPR043519">
    <property type="entry name" value="NT_sf"/>
</dbReference>
<dbReference type="Gene3D" id="3.30.460.10">
    <property type="entry name" value="Beta Polymerase, domain 2"/>
    <property type="match status" value="1"/>
</dbReference>
<dbReference type="InterPro" id="IPR002934">
    <property type="entry name" value="Polymerase_NTP_transf_dom"/>
</dbReference>
<dbReference type="GO" id="GO:0016779">
    <property type="term" value="F:nucleotidyltransferase activity"/>
    <property type="evidence" value="ECO:0007669"/>
    <property type="project" value="UniProtKB-KW"/>
</dbReference>
<dbReference type="Gene3D" id="1.10.260.40">
    <property type="entry name" value="lambda repressor-like DNA-binding domains"/>
    <property type="match status" value="1"/>
</dbReference>